<evidence type="ECO:0000313" key="1">
    <source>
        <dbReference type="EMBL" id="QGS08793.1"/>
    </source>
</evidence>
<dbReference type="AlphaFoldDB" id="A0A2X4RD56"/>
<protein>
    <submittedName>
        <fullName evidence="1">Uncharacterized protein</fullName>
    </submittedName>
</protein>
<sequence length="174" mass="20801">MKKQYLFIDGYNLLFRMKEYGLIKSSTFPAERDMLIDILREYAGGNNYIVYCIFDAYLTRSKEYIKEEPPITIVYTKTGEKADQWIEKKTKELRIEHFIDIIVVSDDNDERDMALGYGAILRDCHRFIKELKERKQTVSKLTKNHNSRNLKNRHIRMSEETQKKLKKFLENGEF</sequence>
<dbReference type="EMBL" id="CP046314">
    <property type="protein sequence ID" value="QGS08793.1"/>
    <property type="molecule type" value="Genomic_DNA"/>
</dbReference>
<dbReference type="PANTHER" id="PTHR34547">
    <property type="entry name" value="YACP-LIKE NYN DOMAIN PROTEIN"/>
    <property type="match status" value="1"/>
</dbReference>
<dbReference type="Pfam" id="PF05991">
    <property type="entry name" value="NYN_YacP"/>
    <property type="match status" value="1"/>
</dbReference>
<dbReference type="PANTHER" id="PTHR34547:SF1">
    <property type="entry name" value="YACP-LIKE NYN DOMAIN PROTEIN"/>
    <property type="match status" value="1"/>
</dbReference>
<dbReference type="RefSeq" id="WP_004633082.1">
    <property type="nucleotide sequence ID" value="NZ_CAXSSU010000001.1"/>
</dbReference>
<name>A0A2X4RD56_9BACL</name>
<keyword evidence="2" id="KW-1185">Reference proteome</keyword>
<dbReference type="OrthoDB" id="9792160at2"/>
<dbReference type="GeneID" id="93207051"/>
<organism evidence="1 2">
    <name type="scientific">Gemella morbillorum</name>
    <dbReference type="NCBI Taxonomy" id="29391"/>
    <lineage>
        <taxon>Bacteria</taxon>
        <taxon>Bacillati</taxon>
        <taxon>Bacillota</taxon>
        <taxon>Bacilli</taxon>
        <taxon>Bacillales</taxon>
        <taxon>Gemellaceae</taxon>
        <taxon>Gemella</taxon>
    </lineage>
</organism>
<reference evidence="1 2" key="1">
    <citation type="submission" date="2019-11" db="EMBL/GenBank/DDBJ databases">
        <title>FDA dAtabase for Regulatory Grade micrObial Sequences (FDA-ARGOS): Supporting development and validation of Infectious Disease Dx tests.</title>
        <authorList>
            <person name="Turner S."/>
            <person name="Byrd R."/>
            <person name="Tallon L."/>
            <person name="Sadzewicz L."/>
            <person name="Vavikolanu K."/>
            <person name="Mehta A."/>
            <person name="Aluvathingal J."/>
            <person name="Nadendla S."/>
            <person name="Myers T."/>
            <person name="Yan Y."/>
            <person name="Sichtig H."/>
        </authorList>
    </citation>
    <scope>NUCLEOTIDE SEQUENCE [LARGE SCALE GENOMIC DNA]</scope>
    <source>
        <strain evidence="1 2">FDAARGOS_741</strain>
    </source>
</reference>
<evidence type="ECO:0000313" key="2">
    <source>
        <dbReference type="Proteomes" id="UP000425411"/>
    </source>
</evidence>
<gene>
    <name evidence="1" type="ORF">FOC49_02300</name>
</gene>
<dbReference type="InterPro" id="IPR010298">
    <property type="entry name" value="YacP-like"/>
</dbReference>
<dbReference type="Proteomes" id="UP000425411">
    <property type="component" value="Chromosome"/>
</dbReference>
<accession>A0A2X4RD56</accession>
<proteinExistence type="predicted"/>